<name>A0AAN9PFL9_CLITE</name>
<dbReference type="AlphaFoldDB" id="A0AAN9PFL9"/>
<comment type="caution">
    <text evidence="1">The sequence shown here is derived from an EMBL/GenBank/DDBJ whole genome shotgun (WGS) entry which is preliminary data.</text>
</comment>
<evidence type="ECO:0000313" key="2">
    <source>
        <dbReference type="Proteomes" id="UP001359559"/>
    </source>
</evidence>
<proteinExistence type="predicted"/>
<sequence length="69" mass="7810">MVRCSMDMRTNMAEGVIISSYVGPLSKHDEICSSMVYIFGVAAVLVTPKFNLVIANWDFIVIKLVWRNE</sequence>
<organism evidence="1 2">
    <name type="scientific">Clitoria ternatea</name>
    <name type="common">Butterfly pea</name>
    <dbReference type="NCBI Taxonomy" id="43366"/>
    <lineage>
        <taxon>Eukaryota</taxon>
        <taxon>Viridiplantae</taxon>
        <taxon>Streptophyta</taxon>
        <taxon>Embryophyta</taxon>
        <taxon>Tracheophyta</taxon>
        <taxon>Spermatophyta</taxon>
        <taxon>Magnoliopsida</taxon>
        <taxon>eudicotyledons</taxon>
        <taxon>Gunneridae</taxon>
        <taxon>Pentapetalae</taxon>
        <taxon>rosids</taxon>
        <taxon>fabids</taxon>
        <taxon>Fabales</taxon>
        <taxon>Fabaceae</taxon>
        <taxon>Papilionoideae</taxon>
        <taxon>50 kb inversion clade</taxon>
        <taxon>NPAAA clade</taxon>
        <taxon>indigoferoid/millettioid clade</taxon>
        <taxon>Phaseoleae</taxon>
        <taxon>Clitoria</taxon>
    </lineage>
</organism>
<reference evidence="1 2" key="1">
    <citation type="submission" date="2024-01" db="EMBL/GenBank/DDBJ databases">
        <title>The genomes of 5 underutilized Papilionoideae crops provide insights into root nodulation and disease resistance.</title>
        <authorList>
            <person name="Yuan L."/>
        </authorList>
    </citation>
    <scope>NUCLEOTIDE SEQUENCE [LARGE SCALE GENOMIC DNA]</scope>
    <source>
        <strain evidence="1">LY-2023</strain>
        <tissue evidence="1">Leaf</tissue>
    </source>
</reference>
<protein>
    <submittedName>
        <fullName evidence="1">Uncharacterized protein</fullName>
    </submittedName>
</protein>
<dbReference type="EMBL" id="JAYKXN010000004">
    <property type="protein sequence ID" value="KAK7295322.1"/>
    <property type="molecule type" value="Genomic_DNA"/>
</dbReference>
<evidence type="ECO:0000313" key="1">
    <source>
        <dbReference type="EMBL" id="KAK7295322.1"/>
    </source>
</evidence>
<accession>A0AAN9PFL9</accession>
<gene>
    <name evidence="1" type="ORF">RJT34_18228</name>
</gene>
<dbReference type="Proteomes" id="UP001359559">
    <property type="component" value="Unassembled WGS sequence"/>
</dbReference>
<keyword evidence="2" id="KW-1185">Reference proteome</keyword>